<dbReference type="GO" id="GO:0016625">
    <property type="term" value="F:oxidoreductase activity, acting on the aldehyde or oxo group of donors, iron-sulfur protein as acceptor"/>
    <property type="evidence" value="ECO:0007669"/>
    <property type="project" value="InterPro"/>
</dbReference>
<dbReference type="InterPro" id="IPR051626">
    <property type="entry name" value="Oxidoreductase_gamma_subunit"/>
</dbReference>
<proteinExistence type="predicted"/>
<dbReference type="Gene3D" id="3.40.920.10">
    <property type="entry name" value="Pyruvate-ferredoxin oxidoreductase, PFOR, domain III"/>
    <property type="match status" value="1"/>
</dbReference>
<protein>
    <submittedName>
        <fullName evidence="3">Pyruvate synthase</fullName>
    </submittedName>
</protein>
<dbReference type="InterPro" id="IPR011894">
    <property type="entry name" value="PorC_KorC"/>
</dbReference>
<dbReference type="NCBIfam" id="TIGR02175">
    <property type="entry name" value="PorC_KorC"/>
    <property type="match status" value="1"/>
</dbReference>
<keyword evidence="1" id="KW-0560">Oxidoreductase</keyword>
<evidence type="ECO:0000313" key="3">
    <source>
        <dbReference type="EMBL" id="RJP25653.1"/>
    </source>
</evidence>
<dbReference type="Pfam" id="PF01558">
    <property type="entry name" value="POR"/>
    <property type="match status" value="1"/>
</dbReference>
<dbReference type="EMBL" id="QZKU01000019">
    <property type="protein sequence ID" value="RJP25653.1"/>
    <property type="molecule type" value="Genomic_DNA"/>
</dbReference>
<sequence length="190" mass="20687">MAKLTEIRWHARGGQGAKTAATFLAEAAIGDGKYSQGFPDYGPERMGAPMRGFTRISDHPIRLHSAIDEPDTVVVLDDTLLDTVNVCEGLAEDGILIVNTNKDPKAIRGKLKWSGKKLFLIDASQIALEEMGRPIPNTPMLGALVKVSGTLSLDVLLEDIKKKFSKKFKAQVVEGNLKAIKRAYEEVKAA</sequence>
<dbReference type="AlphaFoldDB" id="A0A3A4NYT5"/>
<gene>
    <name evidence="3" type="ORF">C4520_01910</name>
</gene>
<dbReference type="SUPFAM" id="SSF53323">
    <property type="entry name" value="Pyruvate-ferredoxin oxidoreductase, PFOR, domain III"/>
    <property type="match status" value="1"/>
</dbReference>
<keyword evidence="3" id="KW-0670">Pyruvate</keyword>
<dbReference type="Proteomes" id="UP000265882">
    <property type="component" value="Unassembled WGS sequence"/>
</dbReference>
<evidence type="ECO:0000313" key="4">
    <source>
        <dbReference type="Proteomes" id="UP000265882"/>
    </source>
</evidence>
<dbReference type="InterPro" id="IPR002869">
    <property type="entry name" value="Pyrv_flavodox_OxRed_cen"/>
</dbReference>
<evidence type="ECO:0000256" key="1">
    <source>
        <dbReference type="ARBA" id="ARBA00023002"/>
    </source>
</evidence>
<reference evidence="3 4" key="1">
    <citation type="journal article" date="2017" name="ISME J.">
        <title>Energy and carbon metabolisms in a deep terrestrial subsurface fluid microbial community.</title>
        <authorList>
            <person name="Momper L."/>
            <person name="Jungbluth S.P."/>
            <person name="Lee M.D."/>
            <person name="Amend J.P."/>
        </authorList>
    </citation>
    <scope>NUCLEOTIDE SEQUENCE [LARGE SCALE GENOMIC DNA]</scope>
    <source>
        <strain evidence="3">SURF_5</strain>
    </source>
</reference>
<dbReference type="InterPro" id="IPR019752">
    <property type="entry name" value="Pyrv/ketoisovalerate_OxRed_cat"/>
</dbReference>
<feature type="domain" description="Pyruvate/ketoisovalerate oxidoreductase catalytic" evidence="2">
    <location>
        <begin position="13"/>
        <end position="185"/>
    </location>
</feature>
<name>A0A3A4NYT5_ABYX5</name>
<accession>A0A3A4NYT5</accession>
<organism evidence="3 4">
    <name type="scientific">Abyssobacteria bacterium (strain SURF_5)</name>
    <dbReference type="NCBI Taxonomy" id="2093360"/>
    <lineage>
        <taxon>Bacteria</taxon>
        <taxon>Pseudomonadati</taxon>
        <taxon>Candidatus Hydrogenedentota</taxon>
        <taxon>Candidatus Abyssobacteria</taxon>
    </lineage>
</organism>
<comment type="caution">
    <text evidence="3">The sequence shown here is derived from an EMBL/GenBank/DDBJ whole genome shotgun (WGS) entry which is preliminary data.</text>
</comment>
<evidence type="ECO:0000259" key="2">
    <source>
        <dbReference type="Pfam" id="PF01558"/>
    </source>
</evidence>
<dbReference type="PANTHER" id="PTHR43366:SF1">
    <property type="entry name" value="PYRUVATE SYNTHASE SUBUNIT PORC"/>
    <property type="match status" value="1"/>
</dbReference>
<dbReference type="PANTHER" id="PTHR43366">
    <property type="entry name" value="PYRUVATE SYNTHASE SUBUNIT PORC"/>
    <property type="match status" value="1"/>
</dbReference>